<keyword evidence="4 6" id="KW-1133">Transmembrane helix</keyword>
<feature type="transmembrane region" description="Helical" evidence="6">
    <location>
        <begin position="269"/>
        <end position="290"/>
    </location>
</feature>
<keyword evidence="5 6" id="KW-0472">Membrane</keyword>
<dbReference type="Gene3D" id="1.20.1720.10">
    <property type="entry name" value="Multidrug resistance protein D"/>
    <property type="match status" value="1"/>
</dbReference>
<dbReference type="InterPro" id="IPR036259">
    <property type="entry name" value="MFS_trans_sf"/>
</dbReference>
<dbReference type="Gene3D" id="1.20.1250.20">
    <property type="entry name" value="MFS general substrate transporter like domains"/>
    <property type="match status" value="1"/>
</dbReference>
<feature type="transmembrane region" description="Helical" evidence="6">
    <location>
        <begin position="167"/>
        <end position="186"/>
    </location>
</feature>
<feature type="transmembrane region" description="Helical" evidence="6">
    <location>
        <begin position="101"/>
        <end position="121"/>
    </location>
</feature>
<evidence type="ECO:0000256" key="1">
    <source>
        <dbReference type="ARBA" id="ARBA00004651"/>
    </source>
</evidence>
<feature type="transmembrane region" description="Helical" evidence="6">
    <location>
        <begin position="50"/>
        <end position="70"/>
    </location>
</feature>
<evidence type="ECO:0000256" key="5">
    <source>
        <dbReference type="ARBA" id="ARBA00023136"/>
    </source>
</evidence>
<dbReference type="GO" id="GO:0022857">
    <property type="term" value="F:transmembrane transporter activity"/>
    <property type="evidence" value="ECO:0007669"/>
    <property type="project" value="InterPro"/>
</dbReference>
<feature type="domain" description="Major facilitator superfamily (MFS) profile" evidence="7">
    <location>
        <begin position="12"/>
        <end position="462"/>
    </location>
</feature>
<name>W9EHB6_9LACO</name>
<evidence type="ECO:0000256" key="2">
    <source>
        <dbReference type="ARBA" id="ARBA00022448"/>
    </source>
</evidence>
<feature type="transmembrane region" description="Helical" evidence="6">
    <location>
        <begin position="133"/>
        <end position="155"/>
    </location>
</feature>
<proteinExistence type="predicted"/>
<dbReference type="PATRIC" id="fig|1221538.3.peg.738"/>
<keyword evidence="2" id="KW-0813">Transport</keyword>
<evidence type="ECO:0000259" key="7">
    <source>
        <dbReference type="PROSITE" id="PS50850"/>
    </source>
</evidence>
<dbReference type="PRINTS" id="PR01036">
    <property type="entry name" value="TCRTETB"/>
</dbReference>
<gene>
    <name evidence="8" type="ORF">B808_731</name>
</gene>
<feature type="transmembrane region" description="Helical" evidence="6">
    <location>
        <begin position="296"/>
        <end position="316"/>
    </location>
</feature>
<accession>W9EHB6</accession>
<dbReference type="PANTHER" id="PTHR42718">
    <property type="entry name" value="MAJOR FACILITATOR SUPERFAMILY MULTIDRUG TRANSPORTER MFSC"/>
    <property type="match status" value="1"/>
</dbReference>
<dbReference type="InterPro" id="IPR011701">
    <property type="entry name" value="MFS"/>
</dbReference>
<keyword evidence="3 6" id="KW-0812">Transmembrane</keyword>
<protein>
    <submittedName>
        <fullName evidence="8">Permease of the major facilitator superfamily</fullName>
    </submittedName>
</protein>
<organism evidence="8 9">
    <name type="scientific">Fructilactobacillus florum 8D</name>
    <dbReference type="NCBI Taxonomy" id="1221538"/>
    <lineage>
        <taxon>Bacteria</taxon>
        <taxon>Bacillati</taxon>
        <taxon>Bacillota</taxon>
        <taxon>Bacilli</taxon>
        <taxon>Lactobacillales</taxon>
        <taxon>Lactobacillaceae</taxon>
        <taxon>Fructilactobacillus</taxon>
    </lineage>
</organism>
<feature type="transmembrane region" description="Helical" evidence="6">
    <location>
        <begin position="229"/>
        <end position="248"/>
    </location>
</feature>
<feature type="transmembrane region" description="Helical" evidence="6">
    <location>
        <begin position="198"/>
        <end position="217"/>
    </location>
</feature>
<dbReference type="RefSeq" id="WP_035421985.1">
    <property type="nucleotide sequence ID" value="NZ_ALXG01000030.1"/>
</dbReference>
<dbReference type="InterPro" id="IPR020846">
    <property type="entry name" value="MFS_dom"/>
</dbReference>
<dbReference type="AlphaFoldDB" id="W9EHB6"/>
<sequence>MSTQVTLQTKLTILATALLAFSGILLETSMNVTFPELAQLFHLSLGTIQWLTTGYLLVVTIIMATTAFLLKRFALRNLFITAVAIFLIGDLFSGLAPNFTILLLGRLIQAAATGLAMPMMYQVIFTKVPQAKIGLYTGIASMVISLAPALGPTYGGLLSSLFSWREIFLWVLPIVIIGLVLGWAFIDIPAAGTNKHFDFGALFFLSCGLLAFVWAATQFGNLQSSLLTKFLPLLGGIAAFAVFVYLNQRGSSEVLSLNILKHLPVRLDALNYFILMFINIGISFVIPIYAEGVLKVTPLVAGLILLPGSIIGGFLAPVAGWIYDRFGAFVPIISGLVIVVISTALFGILQAVFTPLVMLLLFTSTRIGFNLAFSNTISNAHGNVPHEQSADVNSLFNMLQQYAGSLGTSILASIIALKQTTADSSTALIQQTYRGGHLDFMLLCGLALIALVAAIINYWEQKHHGTAL</sequence>
<feature type="transmembrane region" description="Helical" evidence="6">
    <location>
        <begin position="438"/>
        <end position="459"/>
    </location>
</feature>
<feature type="transmembrane region" description="Helical" evidence="6">
    <location>
        <begin position="399"/>
        <end position="417"/>
    </location>
</feature>
<dbReference type="PANTHER" id="PTHR42718:SF9">
    <property type="entry name" value="MAJOR FACILITATOR SUPERFAMILY MULTIDRUG TRANSPORTER MFSC"/>
    <property type="match status" value="1"/>
</dbReference>
<dbReference type="Proteomes" id="UP000019474">
    <property type="component" value="Unassembled WGS sequence"/>
</dbReference>
<evidence type="ECO:0000313" key="9">
    <source>
        <dbReference type="Proteomes" id="UP000019474"/>
    </source>
</evidence>
<comment type="caution">
    <text evidence="8">The sequence shown here is derived from an EMBL/GenBank/DDBJ whole genome shotgun (WGS) entry which is preliminary data.</text>
</comment>
<feature type="transmembrane region" description="Helical" evidence="6">
    <location>
        <begin position="328"/>
        <end position="353"/>
    </location>
</feature>
<dbReference type="GO" id="GO:0005886">
    <property type="term" value="C:plasma membrane"/>
    <property type="evidence" value="ECO:0007669"/>
    <property type="project" value="UniProtKB-SubCell"/>
</dbReference>
<comment type="subcellular location">
    <subcellularLocation>
        <location evidence="1">Cell membrane</location>
        <topology evidence="1">Multi-pass membrane protein</topology>
    </subcellularLocation>
</comment>
<dbReference type="OrthoDB" id="9816041at2"/>
<feature type="transmembrane region" description="Helical" evidence="6">
    <location>
        <begin position="77"/>
        <end position="95"/>
    </location>
</feature>
<evidence type="ECO:0000256" key="3">
    <source>
        <dbReference type="ARBA" id="ARBA00022692"/>
    </source>
</evidence>
<reference evidence="8 9" key="1">
    <citation type="submission" date="2012-08" db="EMBL/GenBank/DDBJ databases">
        <title>Genome sequencing of Lactobacillus florum 8D.</title>
        <authorList>
            <person name="Kim E.B."/>
            <person name="Marco M.L."/>
        </authorList>
    </citation>
    <scope>NUCLEOTIDE SEQUENCE [LARGE SCALE GENOMIC DNA]</scope>
    <source>
        <strain evidence="8 9">8D</strain>
    </source>
</reference>
<dbReference type="EMBL" id="ALXG01000030">
    <property type="protein sequence ID" value="ETO40380.1"/>
    <property type="molecule type" value="Genomic_DNA"/>
</dbReference>
<keyword evidence="9" id="KW-1185">Reference proteome</keyword>
<dbReference type="SUPFAM" id="SSF103473">
    <property type="entry name" value="MFS general substrate transporter"/>
    <property type="match status" value="1"/>
</dbReference>
<evidence type="ECO:0000256" key="6">
    <source>
        <dbReference type="SAM" id="Phobius"/>
    </source>
</evidence>
<dbReference type="PROSITE" id="PS50850">
    <property type="entry name" value="MFS"/>
    <property type="match status" value="1"/>
</dbReference>
<dbReference type="Pfam" id="PF07690">
    <property type="entry name" value="MFS_1"/>
    <property type="match status" value="1"/>
</dbReference>
<evidence type="ECO:0000313" key="8">
    <source>
        <dbReference type="EMBL" id="ETO40380.1"/>
    </source>
</evidence>
<evidence type="ECO:0000256" key="4">
    <source>
        <dbReference type="ARBA" id="ARBA00022989"/>
    </source>
</evidence>